<dbReference type="SUPFAM" id="SSF52833">
    <property type="entry name" value="Thioredoxin-like"/>
    <property type="match status" value="1"/>
</dbReference>
<evidence type="ECO:0000259" key="4">
    <source>
        <dbReference type="Pfam" id="PF07912"/>
    </source>
</evidence>
<evidence type="ECO:0000259" key="3">
    <source>
        <dbReference type="Pfam" id="PF07749"/>
    </source>
</evidence>
<dbReference type="InterPro" id="IPR036356">
    <property type="entry name" value="ERp29_C_sf"/>
</dbReference>
<feature type="domain" description="Endoplasmic reticulum resident protein 29 C-terminal" evidence="3">
    <location>
        <begin position="255"/>
        <end position="350"/>
    </location>
</feature>
<dbReference type="InterPro" id="IPR012883">
    <property type="entry name" value="ERp29_N"/>
</dbReference>
<dbReference type="CDD" id="cd00238">
    <property type="entry name" value="ERp29c"/>
    <property type="match status" value="1"/>
</dbReference>
<name>A0AAD1SAZ3_PELCU</name>
<evidence type="ECO:0000313" key="6">
    <source>
        <dbReference type="Proteomes" id="UP001295444"/>
    </source>
</evidence>
<dbReference type="GO" id="GO:0009306">
    <property type="term" value="P:protein secretion"/>
    <property type="evidence" value="ECO:0007669"/>
    <property type="project" value="InterPro"/>
</dbReference>
<dbReference type="GO" id="GO:0005788">
    <property type="term" value="C:endoplasmic reticulum lumen"/>
    <property type="evidence" value="ECO:0007669"/>
    <property type="project" value="InterPro"/>
</dbReference>
<accession>A0AAD1SAZ3</accession>
<feature type="domain" description="ERp29 N-terminal" evidence="4">
    <location>
        <begin position="132"/>
        <end position="254"/>
    </location>
</feature>
<dbReference type="Gene3D" id="1.20.1150.12">
    <property type="entry name" value="Endoplasmic reticulum resident protein 29, C-terminal domain"/>
    <property type="match status" value="1"/>
</dbReference>
<dbReference type="Pfam" id="PF07912">
    <property type="entry name" value="ERp29_N"/>
    <property type="match status" value="1"/>
</dbReference>
<dbReference type="EMBL" id="OW240916">
    <property type="protein sequence ID" value="CAH2295914.1"/>
    <property type="molecule type" value="Genomic_DNA"/>
</dbReference>
<dbReference type="SUPFAM" id="SSF47933">
    <property type="entry name" value="ERP29 C domain-like"/>
    <property type="match status" value="1"/>
</dbReference>
<organism evidence="5 6">
    <name type="scientific">Pelobates cultripes</name>
    <name type="common">Western spadefoot toad</name>
    <dbReference type="NCBI Taxonomy" id="61616"/>
    <lineage>
        <taxon>Eukaryota</taxon>
        <taxon>Metazoa</taxon>
        <taxon>Chordata</taxon>
        <taxon>Craniata</taxon>
        <taxon>Vertebrata</taxon>
        <taxon>Euteleostomi</taxon>
        <taxon>Amphibia</taxon>
        <taxon>Batrachia</taxon>
        <taxon>Anura</taxon>
        <taxon>Pelobatoidea</taxon>
        <taxon>Pelobatidae</taxon>
        <taxon>Pelobates</taxon>
    </lineage>
</organism>
<dbReference type="FunFam" id="1.20.1150.12:FF:000001">
    <property type="entry name" value="Endoplasmic reticulum resident protein 29"/>
    <property type="match status" value="1"/>
</dbReference>
<evidence type="ECO:0000256" key="1">
    <source>
        <dbReference type="ARBA" id="ARBA00014173"/>
    </source>
</evidence>
<dbReference type="FunFam" id="3.40.30.10:FF:000133">
    <property type="entry name" value="Endoplasmic reticulum resident protein 29"/>
    <property type="match status" value="1"/>
</dbReference>
<gene>
    <name evidence="5" type="ORF">PECUL_23A014326</name>
</gene>
<evidence type="ECO:0000313" key="5">
    <source>
        <dbReference type="EMBL" id="CAH2295914.1"/>
    </source>
</evidence>
<sequence>MNWCKSKVLEAYKNQVDTLDTPVTTTTLLQNWDMIKPQLGYTDKWALATPIYCIHLANPTFDHRIWAERGCTLVRHLYNQGKLRQFPDLQHSYDLPQRAIFSYLQLKGILTESTVLITQTHTQHIEKQCSSLHTKGSLPLDHITFYKVVPKIKYVLVKFDTQYPYGEKQDEFKQLAESSSSSKDLLVADVGISDYGDKLNLELGERYNLDKDNFPYYYFFVDGDINNPIVYTGPVKTTAIQRWLKSKGVYMGMPGCLEEYDGLAGEFMSLPTKEERANLLKIAHAKLMDISEADKKSAEQYVKIMDKIMEQGDMFANSEHERIASLIEKNKMSESKKEDLQKRLNIISSFQNRLQDKEEL</sequence>
<reference evidence="5" key="1">
    <citation type="submission" date="2022-03" db="EMBL/GenBank/DDBJ databases">
        <authorList>
            <person name="Alioto T."/>
            <person name="Alioto T."/>
            <person name="Gomez Garrido J."/>
        </authorList>
    </citation>
    <scope>NUCLEOTIDE SEQUENCE</scope>
</reference>
<dbReference type="Pfam" id="PF07749">
    <property type="entry name" value="ERp29"/>
    <property type="match status" value="1"/>
</dbReference>
<proteinExistence type="predicted"/>
<dbReference type="PANTHER" id="PTHR12211">
    <property type="entry name" value="ENDOPLASMIC RETICULUM PROTEIN ERP29"/>
    <property type="match status" value="1"/>
</dbReference>
<dbReference type="AlphaFoldDB" id="A0AAD1SAZ3"/>
<dbReference type="Gene3D" id="3.40.30.10">
    <property type="entry name" value="Glutaredoxin"/>
    <property type="match status" value="1"/>
</dbReference>
<dbReference type="InterPro" id="IPR016855">
    <property type="entry name" value="ERp29"/>
</dbReference>
<dbReference type="InterPro" id="IPR011679">
    <property type="entry name" value="ERp29_C"/>
</dbReference>
<dbReference type="PANTHER" id="PTHR12211:SF0">
    <property type="entry name" value="ENDOPLASMIC RETICULUM RESIDENT PROTEIN 29"/>
    <property type="match status" value="1"/>
</dbReference>
<dbReference type="Proteomes" id="UP001295444">
    <property type="component" value="Chromosome 05"/>
</dbReference>
<protein>
    <recommendedName>
        <fullName evidence="1">Endoplasmic reticulum resident protein 29</fullName>
    </recommendedName>
</protein>
<evidence type="ECO:0000256" key="2">
    <source>
        <dbReference type="ARBA" id="ARBA00022824"/>
    </source>
</evidence>
<keyword evidence="2" id="KW-0256">Endoplasmic reticulum</keyword>
<dbReference type="InterPro" id="IPR036249">
    <property type="entry name" value="Thioredoxin-like_sf"/>
</dbReference>
<keyword evidence="6" id="KW-1185">Reference proteome</keyword>